<accession>A0A3B7RTY1</accession>
<feature type="chain" id="PRO_5017731430" evidence="1">
    <location>
        <begin position="34"/>
        <end position="491"/>
    </location>
</feature>
<dbReference type="EMBL" id="CP032317">
    <property type="protein sequence ID" value="AYA37697.1"/>
    <property type="molecule type" value="Genomic_DNA"/>
</dbReference>
<protein>
    <submittedName>
        <fullName evidence="2">T9SS C-terminal target domain-containing protein</fullName>
    </submittedName>
</protein>
<gene>
    <name evidence="2" type="ORF">D3Y59_11955</name>
</gene>
<dbReference type="OrthoDB" id="864963at2"/>
<dbReference type="AlphaFoldDB" id="A0A3B7RTY1"/>
<dbReference type="KEGG" id="hyh:D3Y59_11955"/>
<sequence length="491" mass="50534">MKYFFSLATGLACTAGVWSTCLLASLLVLPATAQTLTNNGGTLTVQSGAVLCVSGSVQNAAGSTLQNNGTLELSGDLTSAGTFSGTGLLRATGTQDQTLTLPAGTSLGSLTVANTGASGQNRVLLPNDVTVTGTITLTAGNVRTASTAVLSLPDGATLVGETAGRVVQGNLRVVRASGSGNLDFGHGLTLDRTGLGQVTVTRTAGLQTAGVSYGQNGSYQGIDAVWQVQSEVGPTGAVPLTLQWTSDFDNGLTSFSQAQLWRAATAAGPWTALATGADASSRSLAGSTSSLGAFTVSNVANPLPVELVAFTVERRGGDALLRWTTAQEKNNARFEVEVSPDGRAFQRLGAVAGQGTSSTRHEYQFTDANLSRYGVTQLYYRLRQIDLNGTATLSLVRTVQVAGAARFAAQAWPNPFGAAGLQLTLQTGNAGAAEFIVYDALGRAVLGRQVAALPAGSTSLAWPAAAQLPPGVYYLWVQQAGQQTRLKLVRE</sequence>
<evidence type="ECO:0000256" key="1">
    <source>
        <dbReference type="SAM" id="SignalP"/>
    </source>
</evidence>
<dbReference type="Proteomes" id="UP000262802">
    <property type="component" value="Chromosome"/>
</dbReference>
<evidence type="ECO:0000313" key="2">
    <source>
        <dbReference type="EMBL" id="AYA37697.1"/>
    </source>
</evidence>
<organism evidence="2 3">
    <name type="scientific">Hymenobacter oligotrophus</name>
    <dbReference type="NCBI Taxonomy" id="2319843"/>
    <lineage>
        <taxon>Bacteria</taxon>
        <taxon>Pseudomonadati</taxon>
        <taxon>Bacteroidota</taxon>
        <taxon>Cytophagia</taxon>
        <taxon>Cytophagales</taxon>
        <taxon>Hymenobacteraceae</taxon>
        <taxon>Hymenobacter</taxon>
    </lineage>
</organism>
<keyword evidence="3" id="KW-1185">Reference proteome</keyword>
<dbReference type="NCBIfam" id="TIGR04183">
    <property type="entry name" value="Por_Secre_tail"/>
    <property type="match status" value="1"/>
</dbReference>
<dbReference type="InterPro" id="IPR026444">
    <property type="entry name" value="Secre_tail"/>
</dbReference>
<reference evidence="2 3" key="1">
    <citation type="submission" date="2018-09" db="EMBL/GenBank/DDBJ databases">
        <title>Hymenobacter medium sp. nov., isolated from R2A medium.</title>
        <authorList>
            <person name="Yingchao G."/>
        </authorList>
    </citation>
    <scope>NUCLEOTIDE SEQUENCE [LARGE SCALE GENOMIC DNA]</scope>
    <source>
        <strain evidence="3">sh-6</strain>
    </source>
</reference>
<proteinExistence type="predicted"/>
<evidence type="ECO:0000313" key="3">
    <source>
        <dbReference type="Proteomes" id="UP000262802"/>
    </source>
</evidence>
<name>A0A3B7RTY1_9BACT</name>
<keyword evidence="1" id="KW-0732">Signal</keyword>
<feature type="signal peptide" evidence="1">
    <location>
        <begin position="1"/>
        <end position="33"/>
    </location>
</feature>
<dbReference type="RefSeq" id="WP_119445262.1">
    <property type="nucleotide sequence ID" value="NZ_CP032317.1"/>
</dbReference>